<evidence type="ECO:0000313" key="1">
    <source>
        <dbReference type="EMBL" id="CAD2183498.1"/>
    </source>
</evidence>
<organism evidence="1 2">
    <name type="scientific">Meloidogyne enterolobii</name>
    <name type="common">Root-knot nematode worm</name>
    <name type="synonym">Meloidogyne mayaguensis</name>
    <dbReference type="NCBI Taxonomy" id="390850"/>
    <lineage>
        <taxon>Eukaryota</taxon>
        <taxon>Metazoa</taxon>
        <taxon>Ecdysozoa</taxon>
        <taxon>Nematoda</taxon>
        <taxon>Chromadorea</taxon>
        <taxon>Rhabditida</taxon>
        <taxon>Tylenchina</taxon>
        <taxon>Tylenchomorpha</taxon>
        <taxon>Tylenchoidea</taxon>
        <taxon>Meloidogynidae</taxon>
        <taxon>Meloidogyninae</taxon>
        <taxon>Meloidogyne</taxon>
    </lineage>
</organism>
<comment type="caution">
    <text evidence="1">The sequence shown here is derived from an EMBL/GenBank/DDBJ whole genome shotgun (WGS) entry which is preliminary data.</text>
</comment>
<dbReference type="AlphaFoldDB" id="A0A6V7W9T1"/>
<name>A0A6V7W9T1_MELEN</name>
<gene>
    <name evidence="1" type="ORF">MENT_LOCUS35796</name>
</gene>
<dbReference type="Proteomes" id="UP000580250">
    <property type="component" value="Unassembled WGS sequence"/>
</dbReference>
<sequence>MSVEKGLLLVPAYPRVRKKGKAFFPRLPFLFQKIPCNYFTNFFKRNIKFLLVHVSLNP</sequence>
<reference evidence="1 2" key="1">
    <citation type="submission" date="2020-08" db="EMBL/GenBank/DDBJ databases">
        <authorList>
            <person name="Koutsovoulos G."/>
            <person name="Danchin GJ E."/>
        </authorList>
    </citation>
    <scope>NUCLEOTIDE SEQUENCE [LARGE SCALE GENOMIC DNA]</scope>
</reference>
<protein>
    <submittedName>
        <fullName evidence="1">Uncharacterized protein</fullName>
    </submittedName>
</protein>
<proteinExistence type="predicted"/>
<evidence type="ECO:0000313" key="2">
    <source>
        <dbReference type="Proteomes" id="UP000580250"/>
    </source>
</evidence>
<accession>A0A6V7W9T1</accession>
<dbReference type="EMBL" id="CAJEWN010000470">
    <property type="protein sequence ID" value="CAD2183498.1"/>
    <property type="molecule type" value="Genomic_DNA"/>
</dbReference>